<gene>
    <name evidence="1" type="ORF">SAMN05444409_0801</name>
</gene>
<dbReference type="EMBL" id="FSRK01000001">
    <property type="protein sequence ID" value="SIN85573.1"/>
    <property type="molecule type" value="Genomic_DNA"/>
</dbReference>
<dbReference type="Proteomes" id="UP000185207">
    <property type="component" value="Unassembled WGS sequence"/>
</dbReference>
<evidence type="ECO:0000313" key="1">
    <source>
        <dbReference type="EMBL" id="SIN85573.1"/>
    </source>
</evidence>
<proteinExistence type="predicted"/>
<organism evidence="1 2">
    <name type="scientific">Epilithonimonas zeae</name>
    <dbReference type="NCBI Taxonomy" id="1416779"/>
    <lineage>
        <taxon>Bacteria</taxon>
        <taxon>Pseudomonadati</taxon>
        <taxon>Bacteroidota</taxon>
        <taxon>Flavobacteriia</taxon>
        <taxon>Flavobacteriales</taxon>
        <taxon>Weeksellaceae</taxon>
        <taxon>Chryseobacterium group</taxon>
        <taxon>Epilithonimonas</taxon>
    </lineage>
</organism>
<sequence>MRNKLILINIFVSIFFNAQRVDLRKLVMNSDVIVYVERNDFETSIENINDHFSKSYLKIKSYQKIIKNYSDIKFVNKDIYEPTGKNDFYNDSELNEGGCDVLGDIIELQQKKYYSLIFLERKSNNLGVLAHIWRKDFNYETIIQKIN</sequence>
<name>A0A1N6ERL0_9FLAO</name>
<dbReference type="STRING" id="1416779.SAMN05444409_0801"/>
<reference evidence="2" key="1">
    <citation type="submission" date="2016-11" db="EMBL/GenBank/DDBJ databases">
        <authorList>
            <person name="Varghese N."/>
            <person name="Submissions S."/>
        </authorList>
    </citation>
    <scope>NUCLEOTIDE SEQUENCE [LARGE SCALE GENOMIC DNA]</scope>
    <source>
        <strain evidence="2">DSM 27623</strain>
    </source>
</reference>
<keyword evidence="2" id="KW-1185">Reference proteome</keyword>
<dbReference type="AlphaFoldDB" id="A0A1N6ERL0"/>
<evidence type="ECO:0000313" key="2">
    <source>
        <dbReference type="Proteomes" id="UP000185207"/>
    </source>
</evidence>
<protein>
    <submittedName>
        <fullName evidence="1">Uncharacterized protein</fullName>
    </submittedName>
</protein>
<accession>A0A1N6ERL0</accession>